<dbReference type="PANTHER" id="PTHR42879:SF2">
    <property type="entry name" value="3-OXOACYL-[ACYL-CARRIER-PROTEIN] REDUCTASE FABG"/>
    <property type="match status" value="1"/>
</dbReference>
<dbReference type="InterPro" id="IPR020904">
    <property type="entry name" value="Sc_DH/Rdtase_CS"/>
</dbReference>
<accession>D3Q5L2</accession>
<dbReference type="InterPro" id="IPR036291">
    <property type="entry name" value="NAD(P)-bd_dom_sf"/>
</dbReference>
<dbReference type="SMART" id="SM00822">
    <property type="entry name" value="PKS_KR"/>
    <property type="match status" value="1"/>
</dbReference>
<dbReference type="eggNOG" id="COG1028">
    <property type="taxonomic scope" value="Bacteria"/>
</dbReference>
<evidence type="ECO:0000256" key="2">
    <source>
        <dbReference type="ARBA" id="ARBA00023002"/>
    </source>
</evidence>
<dbReference type="CDD" id="cd05233">
    <property type="entry name" value="SDR_c"/>
    <property type="match status" value="1"/>
</dbReference>
<protein>
    <submittedName>
        <fullName evidence="5">Short-chain dehydrogenase/reductase SDR</fullName>
    </submittedName>
</protein>
<dbReference type="Proteomes" id="UP000000844">
    <property type="component" value="Chromosome"/>
</dbReference>
<dbReference type="PANTHER" id="PTHR42879">
    <property type="entry name" value="3-OXOACYL-(ACYL-CARRIER-PROTEIN) REDUCTASE"/>
    <property type="match status" value="1"/>
</dbReference>
<dbReference type="KEGG" id="sna:Snas_6457"/>
<organism evidence="5 6">
    <name type="scientific">Stackebrandtia nassauensis (strain DSM 44728 / CIP 108903 / NRRL B-16338 / NBRC 102104 / LLR-40K-21)</name>
    <dbReference type="NCBI Taxonomy" id="446470"/>
    <lineage>
        <taxon>Bacteria</taxon>
        <taxon>Bacillati</taxon>
        <taxon>Actinomycetota</taxon>
        <taxon>Actinomycetes</taxon>
        <taxon>Glycomycetales</taxon>
        <taxon>Glycomycetaceae</taxon>
        <taxon>Stackebrandtia</taxon>
    </lineage>
</organism>
<evidence type="ECO:0000313" key="6">
    <source>
        <dbReference type="Proteomes" id="UP000000844"/>
    </source>
</evidence>
<keyword evidence="6" id="KW-1185">Reference proteome</keyword>
<evidence type="ECO:0000313" key="5">
    <source>
        <dbReference type="EMBL" id="ADD46072.1"/>
    </source>
</evidence>
<dbReference type="FunFam" id="3.40.50.720:FF:000084">
    <property type="entry name" value="Short-chain dehydrogenase reductase"/>
    <property type="match status" value="1"/>
</dbReference>
<dbReference type="InterPro" id="IPR050259">
    <property type="entry name" value="SDR"/>
</dbReference>
<reference evidence="5 6" key="1">
    <citation type="journal article" date="2009" name="Stand. Genomic Sci.">
        <title>Complete genome sequence of Stackebrandtia nassauensis type strain (LLR-40K-21).</title>
        <authorList>
            <person name="Munk C."/>
            <person name="Lapidus A."/>
            <person name="Copeland A."/>
            <person name="Jando M."/>
            <person name="Mayilraj S."/>
            <person name="Glavina Del Rio T."/>
            <person name="Nolan M."/>
            <person name="Chen F."/>
            <person name="Lucas S."/>
            <person name="Tice H."/>
            <person name="Cheng J.F."/>
            <person name="Han C."/>
            <person name="Detter J.C."/>
            <person name="Bruce D."/>
            <person name="Goodwin L."/>
            <person name="Chain P."/>
            <person name="Pitluck S."/>
            <person name="Goker M."/>
            <person name="Ovchinikova G."/>
            <person name="Pati A."/>
            <person name="Ivanova N."/>
            <person name="Mavromatis K."/>
            <person name="Chen A."/>
            <person name="Palaniappan K."/>
            <person name="Land M."/>
            <person name="Hauser L."/>
            <person name="Chang Y.J."/>
            <person name="Jeffries C.D."/>
            <person name="Bristow J."/>
            <person name="Eisen J.A."/>
            <person name="Markowitz V."/>
            <person name="Hugenholtz P."/>
            <person name="Kyrpides N.C."/>
            <person name="Klenk H.P."/>
        </authorList>
    </citation>
    <scope>NUCLEOTIDE SEQUENCE [LARGE SCALE GENOMIC DNA]</scope>
    <source>
        <strain evidence="6">DSM 44728 / CIP 108903 / NRRL B-16338 / NBRC 102104 / LLR-40K-21</strain>
    </source>
</reference>
<evidence type="ECO:0000256" key="1">
    <source>
        <dbReference type="ARBA" id="ARBA00006484"/>
    </source>
</evidence>
<gene>
    <name evidence="5" type="ordered locus">Snas_6457</name>
</gene>
<dbReference type="STRING" id="446470.Snas_6457"/>
<dbReference type="Gene3D" id="3.40.50.720">
    <property type="entry name" value="NAD(P)-binding Rossmann-like Domain"/>
    <property type="match status" value="1"/>
</dbReference>
<dbReference type="PRINTS" id="PR00081">
    <property type="entry name" value="GDHRDH"/>
</dbReference>
<dbReference type="InterPro" id="IPR002347">
    <property type="entry name" value="SDR_fam"/>
</dbReference>
<dbReference type="RefSeq" id="WP_013021643.1">
    <property type="nucleotide sequence ID" value="NC_013947.1"/>
</dbReference>
<dbReference type="GO" id="GO:0016491">
    <property type="term" value="F:oxidoreductase activity"/>
    <property type="evidence" value="ECO:0007669"/>
    <property type="project" value="UniProtKB-KW"/>
</dbReference>
<dbReference type="PRINTS" id="PR00080">
    <property type="entry name" value="SDRFAMILY"/>
</dbReference>
<name>D3Q5L2_STANL</name>
<dbReference type="PROSITE" id="PS00061">
    <property type="entry name" value="ADH_SHORT"/>
    <property type="match status" value="1"/>
</dbReference>
<dbReference type="InterPro" id="IPR057326">
    <property type="entry name" value="KR_dom"/>
</dbReference>
<keyword evidence="2" id="KW-0560">Oxidoreductase</keyword>
<dbReference type="AlphaFoldDB" id="D3Q5L2"/>
<dbReference type="OrthoDB" id="9804774at2"/>
<proteinExistence type="inferred from homology"/>
<dbReference type="HOGENOM" id="CLU_010194_1_2_11"/>
<dbReference type="GO" id="GO:0032787">
    <property type="term" value="P:monocarboxylic acid metabolic process"/>
    <property type="evidence" value="ECO:0007669"/>
    <property type="project" value="UniProtKB-ARBA"/>
</dbReference>
<sequence>MSKPRTALVTGAGRGIGRVVAQRLSSAGYRVVLTARSRDQLEATASECPEQTLVVPADLTADGAVDGLFAEAESGFGPVDVLVLNAGAGSSAPLPRVTDTDWQQQLDLNLTAPFRCLRRAVPTMRQRSWGRVVAVASVASKRGEPYIAAYTAAKHGLLGLVRSAAAELAGTGVTVNAVCPGYVDTPMTEASVANIAARTGTDAAEARELLERKQPIGRLIAPEEVADAIMLCVNSSGITGQGINVDGGAIQS</sequence>
<dbReference type="SUPFAM" id="SSF51735">
    <property type="entry name" value="NAD(P)-binding Rossmann-fold domains"/>
    <property type="match status" value="1"/>
</dbReference>
<comment type="similarity">
    <text evidence="1 3">Belongs to the short-chain dehydrogenases/reductases (SDR) family.</text>
</comment>
<dbReference type="EMBL" id="CP001778">
    <property type="protein sequence ID" value="ADD46072.1"/>
    <property type="molecule type" value="Genomic_DNA"/>
</dbReference>
<dbReference type="Pfam" id="PF00106">
    <property type="entry name" value="adh_short"/>
    <property type="match status" value="1"/>
</dbReference>
<feature type="domain" description="Ketoreductase" evidence="4">
    <location>
        <begin position="5"/>
        <end position="181"/>
    </location>
</feature>
<evidence type="ECO:0000259" key="4">
    <source>
        <dbReference type="SMART" id="SM00822"/>
    </source>
</evidence>
<evidence type="ECO:0000256" key="3">
    <source>
        <dbReference type="RuleBase" id="RU000363"/>
    </source>
</evidence>